<reference evidence="1 2" key="1">
    <citation type="journal article" date="2009" name="BMC Genomics">
        <title>The complete genome sequence of Xanthomonas albilineans provides new insights into the reductive genome evolution of the xylem-limited Xanthomonadaceae.</title>
        <authorList>
            <person name="Pieretti I."/>
            <person name="Royer M."/>
            <person name="Barbe V."/>
            <person name="Carrere S."/>
            <person name="Koebnik R."/>
            <person name="Cociancich S."/>
            <person name="Couloux A."/>
            <person name="Darrasse A."/>
            <person name="Gouzy J."/>
            <person name="Jacques M.A."/>
            <person name="Lauber E."/>
            <person name="Manceau C."/>
            <person name="Mangenot S."/>
            <person name="Poussier S."/>
            <person name="Segurens B."/>
            <person name="Szurek B."/>
            <person name="Verdier V."/>
            <person name="Arlat M."/>
            <person name="Rott P."/>
        </authorList>
    </citation>
    <scope>NUCLEOTIDE SEQUENCE [LARGE SCALE GENOMIC DNA]</scope>
    <source>
        <strain evidence="2">GPE PC73 / CFBP 7063</strain>
    </source>
</reference>
<gene>
    <name evidence="1" type="primary">albXIX</name>
    <name evidence="1" type="ordered locus">XALc_1521</name>
</gene>
<dbReference type="Pfam" id="PF13599">
    <property type="entry name" value="Pentapeptide_4"/>
    <property type="match status" value="1"/>
</dbReference>
<dbReference type="EMBL" id="FP565176">
    <property type="protein sequence ID" value="CBA16025.1"/>
    <property type="molecule type" value="Genomic_DNA"/>
</dbReference>
<dbReference type="GeneID" id="57876826"/>
<dbReference type="Gene3D" id="2.160.20.80">
    <property type="entry name" value="E3 ubiquitin-protein ligase SopA"/>
    <property type="match status" value="1"/>
</dbReference>
<dbReference type="SMR" id="D2UDF2"/>
<evidence type="ECO:0000313" key="2">
    <source>
        <dbReference type="Proteomes" id="UP000001890"/>
    </source>
</evidence>
<proteinExistence type="predicted"/>
<dbReference type="Proteomes" id="UP000001890">
    <property type="component" value="Chromosome"/>
</dbReference>
<dbReference type="KEGG" id="xal:XALC_1521"/>
<dbReference type="InterPro" id="IPR001646">
    <property type="entry name" value="5peptide_repeat"/>
</dbReference>
<protein>
    <submittedName>
        <fullName evidence="1">Mcbg like protein putative albicidin resistance</fullName>
    </submittedName>
</protein>
<dbReference type="eggNOG" id="COG1357">
    <property type="taxonomic scope" value="Bacteria"/>
</dbReference>
<dbReference type="OrthoDB" id="12147at2"/>
<dbReference type="RefSeq" id="WP_012916028.1">
    <property type="nucleotide sequence ID" value="NC_013722.1"/>
</dbReference>
<dbReference type="Pfam" id="PF00805">
    <property type="entry name" value="Pentapeptide"/>
    <property type="match status" value="1"/>
</dbReference>
<name>D2UDF2_XANAP</name>
<dbReference type="STRING" id="380358.XALC_1521"/>
<dbReference type="InterPro" id="IPR052949">
    <property type="entry name" value="PA_immunity-related"/>
</dbReference>
<accession>D2UDF2</accession>
<evidence type="ECO:0000313" key="1">
    <source>
        <dbReference type="EMBL" id="CBA16025.1"/>
    </source>
</evidence>
<dbReference type="PATRIC" id="fig|29447.3.peg.1497"/>
<sequence length="200" mass="22750">MPAKTLESKDYCGESFVSEDRSGQSLESIRFEDCTFRQCNFTEAELNRCKFRECEFVDCNLSLISIPQTSFMEVRFVDCKMLGVNWTSAQWPSVKMEGALSFERCILNDSLFYGLYLAGVKMVECRIHDANFTEADCEDADFTQSDLKGSTFHNTKLTGASFIDAVNYHIDIFHNDIKRARFSLPEAASLLNSLDIELSD</sequence>
<organism evidence="1 2">
    <name type="scientific">Xanthomonas albilineans (strain GPE PC73 / CFBP 7063)</name>
    <dbReference type="NCBI Taxonomy" id="380358"/>
    <lineage>
        <taxon>Bacteria</taxon>
        <taxon>Pseudomonadati</taxon>
        <taxon>Pseudomonadota</taxon>
        <taxon>Gammaproteobacteria</taxon>
        <taxon>Lysobacterales</taxon>
        <taxon>Lysobacteraceae</taxon>
        <taxon>Xanthomonas</taxon>
    </lineage>
</organism>
<dbReference type="PANTHER" id="PTHR42999">
    <property type="entry name" value="ANTIBIOTIC RESISTANCE PROTEIN MCBG"/>
    <property type="match status" value="1"/>
</dbReference>
<dbReference type="PANTHER" id="PTHR42999:SF1">
    <property type="entry name" value="PENTAPEPTIDE REPEAT-CONTAINING PROTEIN"/>
    <property type="match status" value="1"/>
</dbReference>
<keyword evidence="2" id="KW-1185">Reference proteome</keyword>
<dbReference type="AlphaFoldDB" id="D2UDF2"/>
<dbReference type="SUPFAM" id="SSF141571">
    <property type="entry name" value="Pentapeptide repeat-like"/>
    <property type="match status" value="1"/>
</dbReference>